<evidence type="ECO:0000313" key="5">
    <source>
        <dbReference type="Proteomes" id="UP000521872"/>
    </source>
</evidence>
<evidence type="ECO:0000259" key="3">
    <source>
        <dbReference type="Pfam" id="PF20151"/>
    </source>
</evidence>
<dbReference type="AlphaFoldDB" id="A0A8H4R3K4"/>
<organism evidence="4 5">
    <name type="scientific">Agrocybe pediades</name>
    <dbReference type="NCBI Taxonomy" id="84607"/>
    <lineage>
        <taxon>Eukaryota</taxon>
        <taxon>Fungi</taxon>
        <taxon>Dikarya</taxon>
        <taxon>Basidiomycota</taxon>
        <taxon>Agaricomycotina</taxon>
        <taxon>Agaricomycetes</taxon>
        <taxon>Agaricomycetidae</taxon>
        <taxon>Agaricales</taxon>
        <taxon>Agaricineae</taxon>
        <taxon>Strophariaceae</taxon>
        <taxon>Agrocybe</taxon>
    </lineage>
</organism>
<keyword evidence="5" id="KW-1185">Reference proteome</keyword>
<feature type="compositionally biased region" description="Low complexity" evidence="1">
    <location>
        <begin position="324"/>
        <end position="341"/>
    </location>
</feature>
<feature type="transmembrane region" description="Helical" evidence="2">
    <location>
        <begin position="224"/>
        <end position="243"/>
    </location>
</feature>
<keyword evidence="2" id="KW-0472">Membrane</keyword>
<reference evidence="4 5" key="1">
    <citation type="submission" date="2019-12" db="EMBL/GenBank/DDBJ databases">
        <authorList>
            <person name="Floudas D."/>
            <person name="Bentzer J."/>
            <person name="Ahren D."/>
            <person name="Johansson T."/>
            <person name="Persson P."/>
            <person name="Tunlid A."/>
        </authorList>
    </citation>
    <scope>NUCLEOTIDE SEQUENCE [LARGE SCALE GENOMIC DNA]</scope>
    <source>
        <strain evidence="4 5">CBS 102.39</strain>
    </source>
</reference>
<feature type="transmembrane region" description="Helical" evidence="2">
    <location>
        <begin position="108"/>
        <end position="130"/>
    </location>
</feature>
<accession>A0A8H4R3K4</accession>
<evidence type="ECO:0000313" key="4">
    <source>
        <dbReference type="EMBL" id="KAF4621157.1"/>
    </source>
</evidence>
<keyword evidence="2" id="KW-1133">Transmembrane helix</keyword>
<feature type="transmembrane region" description="Helical" evidence="2">
    <location>
        <begin position="180"/>
        <end position="203"/>
    </location>
</feature>
<gene>
    <name evidence="4" type="ORF">D9613_000467</name>
</gene>
<feature type="transmembrane region" description="Helical" evidence="2">
    <location>
        <begin position="69"/>
        <end position="88"/>
    </location>
</feature>
<feature type="compositionally biased region" description="Basic and acidic residues" evidence="1">
    <location>
        <begin position="400"/>
        <end position="409"/>
    </location>
</feature>
<keyword evidence="2" id="KW-0812">Transmembrane</keyword>
<feature type="domain" description="DUF6533" evidence="3">
    <location>
        <begin position="37"/>
        <end position="80"/>
    </location>
</feature>
<protein>
    <recommendedName>
        <fullName evidence="3">DUF6533 domain-containing protein</fullName>
    </recommendedName>
</protein>
<comment type="caution">
    <text evidence="4">The sequence shown here is derived from an EMBL/GenBank/DDBJ whole genome shotgun (WGS) entry which is preliminary data.</text>
</comment>
<evidence type="ECO:0000256" key="2">
    <source>
        <dbReference type="SAM" id="Phobius"/>
    </source>
</evidence>
<feature type="region of interest" description="Disordered" evidence="1">
    <location>
        <begin position="322"/>
        <end position="421"/>
    </location>
</feature>
<dbReference type="Pfam" id="PF20151">
    <property type="entry name" value="DUF6533"/>
    <property type="match status" value="1"/>
</dbReference>
<feature type="transmembrane region" description="Helical" evidence="2">
    <location>
        <begin position="142"/>
        <end position="160"/>
    </location>
</feature>
<feature type="transmembrane region" description="Helical" evidence="2">
    <location>
        <begin position="249"/>
        <end position="268"/>
    </location>
</feature>
<dbReference type="InterPro" id="IPR045340">
    <property type="entry name" value="DUF6533"/>
</dbReference>
<name>A0A8H4R3K4_9AGAR</name>
<proteinExistence type="predicted"/>
<feature type="compositionally biased region" description="Polar residues" evidence="1">
    <location>
        <begin position="410"/>
        <end position="421"/>
    </location>
</feature>
<dbReference type="EMBL" id="JAACJL010000015">
    <property type="protein sequence ID" value="KAF4621157.1"/>
    <property type="molecule type" value="Genomic_DNA"/>
</dbReference>
<dbReference type="Proteomes" id="UP000521872">
    <property type="component" value="Unassembled WGS sequence"/>
</dbReference>
<evidence type="ECO:0000256" key="1">
    <source>
        <dbReference type="SAM" id="MobiDB-lite"/>
    </source>
</evidence>
<sequence>MSALVFWNRATTGDQPLYSPYRSADVAAGAQAVNRSSVAALAFLVWDILITVDDEVQLIWPRTWSYTKVVYFIVRYLPVLVQISILFIGTEITPQFHFTPHDCYIWQIYQGVAASTIIAIVDTVLILRIHALYHGHQIVRRVIAVFYVLEIVGMVVGLALSLPGITFDNICLVVGVPHALIIYGGSSIIFQFILFGFTLYKFIQAARSGWGDVPLIMLLMRDGTWAFFLLFVAYVGQICLYALPNPAFAGVLFGWMLTAFSFSGYRILLNLNRLAENAAGAENRNTRRTDTDIQFTTQFFNSERHTTAASAYTRTHGHGHYESYELSESSSPSDYSNSKSRSGSRYGELSSQLRSANADKERGRGPGRGRVGRNGGSSAAGARPRYGHDHDYENDGYEYDESRVGRRTFETSQISELSLGS</sequence>